<evidence type="ECO:0000256" key="5">
    <source>
        <dbReference type="ARBA" id="ARBA00023157"/>
    </source>
</evidence>
<dbReference type="InterPro" id="IPR011583">
    <property type="entry name" value="Chitinase_II/V-like_cat"/>
</dbReference>
<dbReference type="GO" id="GO:0005975">
    <property type="term" value="P:carbohydrate metabolic process"/>
    <property type="evidence" value="ECO:0007669"/>
    <property type="project" value="InterPro"/>
</dbReference>
<evidence type="ECO:0000256" key="2">
    <source>
        <dbReference type="ARBA" id="ARBA00022669"/>
    </source>
</evidence>
<gene>
    <name evidence="12" type="ORF">V1264_011736</name>
</gene>
<feature type="compositionally biased region" description="Low complexity" evidence="8">
    <location>
        <begin position="88"/>
        <end position="108"/>
    </location>
</feature>
<evidence type="ECO:0000256" key="8">
    <source>
        <dbReference type="SAM" id="MobiDB-lite"/>
    </source>
</evidence>
<dbReference type="EMBL" id="JBAMIC010000002">
    <property type="protein sequence ID" value="KAK7112258.1"/>
    <property type="molecule type" value="Genomic_DNA"/>
</dbReference>
<dbReference type="GO" id="GO:0008061">
    <property type="term" value="F:chitin binding"/>
    <property type="evidence" value="ECO:0007669"/>
    <property type="project" value="UniProtKB-KW"/>
</dbReference>
<reference evidence="12 13" key="1">
    <citation type="submission" date="2024-02" db="EMBL/GenBank/DDBJ databases">
        <title>Chromosome-scale genome assembly of the rough periwinkle Littorina saxatilis.</title>
        <authorList>
            <person name="De Jode A."/>
            <person name="Faria R."/>
            <person name="Formenti G."/>
            <person name="Sims Y."/>
            <person name="Smith T.P."/>
            <person name="Tracey A."/>
            <person name="Wood J.M.D."/>
            <person name="Zagrodzka Z.B."/>
            <person name="Johannesson K."/>
            <person name="Butlin R.K."/>
            <person name="Leder E.H."/>
        </authorList>
    </citation>
    <scope>NUCLEOTIDE SEQUENCE [LARGE SCALE GENOMIC DNA]</scope>
    <source>
        <strain evidence="12">Snail1</strain>
        <tissue evidence="12">Muscle</tissue>
    </source>
</reference>
<dbReference type="PROSITE" id="PS51910">
    <property type="entry name" value="GH18_2"/>
    <property type="match status" value="1"/>
</dbReference>
<comment type="caution">
    <text evidence="12">The sequence shown here is derived from an EMBL/GenBank/DDBJ whole genome shotgun (WGS) entry which is preliminary data.</text>
</comment>
<dbReference type="SUPFAM" id="SSF51445">
    <property type="entry name" value="(Trans)glycosidases"/>
    <property type="match status" value="1"/>
</dbReference>
<keyword evidence="2" id="KW-0147">Chitin-binding</keyword>
<feature type="region of interest" description="Disordered" evidence="8">
    <location>
        <begin position="83"/>
        <end position="119"/>
    </location>
</feature>
<keyword evidence="5" id="KW-1015">Disulfide bond</keyword>
<sequence length="606" mass="66896">MGIQGCSSTVLAIWLTSLVFTAYSWDCNQRKDGFHSDPADCHKFYRCLWGKVHSYQCPMRTMFNPSLSLCDWSRNVQCVNGRRPTSLDPATTTRPDTTTSTATTTASRNSASEPNCVGRPRGAMFRDPNVCSSYYWCIHGNPLRRDCPPGLVFNNDATRCDWPSNVNCNDNSRPATARPTAKPTSGTTTRRVTVRPGTSATTTATYTTKRTATGEVRPTGTKPTGVAPTPGSGCARRVCYYTNWSQYRPEGAKYFPEDIDPSLCSHMIYSFAKLNGNNLTAFEWNDETTPWMKGMYERFNDMKSGTNVKTLLAVGGWNLGSAPFTKMVATAQSRQAFADQSLSFLKSRGFDGLDLDWEYPANRGSPAEDKGKFTLLVKQLRETYNRDAANNGGSPLLLSAAVAAGKSKIDTAYDVVEISKHLDFINLMSYDLHGSWEPQTGHQSALYQDTGETAPESYLNVDWAARYWASKGCPKHKLVIGIPTYGRSFTLQSTASTGVGAPTRGAGTRGQFTREAGFLSYYEVCRMNATAQVRRIESQNVPYLVKGDQWVGYDDIDSVRGKARYAKDNGYGGVMTWALDLDDFSGTFCGQGKYPLWSAVNNECSK</sequence>
<dbReference type="Proteomes" id="UP001374579">
    <property type="component" value="Unassembled WGS sequence"/>
</dbReference>
<dbReference type="SUPFAM" id="SSF57625">
    <property type="entry name" value="Invertebrate chitin-binding proteins"/>
    <property type="match status" value="2"/>
</dbReference>
<evidence type="ECO:0000256" key="1">
    <source>
        <dbReference type="ARBA" id="ARBA00009121"/>
    </source>
</evidence>
<dbReference type="PANTHER" id="PTHR11177:SF317">
    <property type="entry name" value="CHITINASE 12-RELATED"/>
    <property type="match status" value="1"/>
</dbReference>
<comment type="similarity">
    <text evidence="1">Belongs to the glycosyl hydrolase 18 family. Chitinase class II subfamily.</text>
</comment>
<feature type="chain" id="PRO_5042867831" description="Chitinase" evidence="9">
    <location>
        <begin position="25"/>
        <end position="606"/>
    </location>
</feature>
<dbReference type="CDD" id="cd02872">
    <property type="entry name" value="GH18_chitolectin_chitotriosidase"/>
    <property type="match status" value="1"/>
</dbReference>
<feature type="domain" description="Chitin-binding type-2" evidence="10">
    <location>
        <begin position="24"/>
        <end position="80"/>
    </location>
</feature>
<evidence type="ECO:0000256" key="7">
    <source>
        <dbReference type="RuleBase" id="RU000489"/>
    </source>
</evidence>
<dbReference type="InterPro" id="IPR050314">
    <property type="entry name" value="Glycosyl_Hydrlase_18"/>
</dbReference>
<evidence type="ECO:0000256" key="3">
    <source>
        <dbReference type="ARBA" id="ARBA00022729"/>
    </source>
</evidence>
<dbReference type="Gene3D" id="2.170.140.10">
    <property type="entry name" value="Chitin binding domain"/>
    <property type="match status" value="2"/>
</dbReference>
<keyword evidence="4 7" id="KW-0378">Hydrolase</keyword>
<dbReference type="InterPro" id="IPR029070">
    <property type="entry name" value="Chitinase_insertion_sf"/>
</dbReference>
<feature type="compositionally biased region" description="Low complexity" evidence="8">
    <location>
        <begin position="183"/>
        <end position="196"/>
    </location>
</feature>
<evidence type="ECO:0000259" key="10">
    <source>
        <dbReference type="PROSITE" id="PS50940"/>
    </source>
</evidence>
<dbReference type="InterPro" id="IPR017853">
    <property type="entry name" value="GH"/>
</dbReference>
<dbReference type="SMART" id="SM00494">
    <property type="entry name" value="ChtBD2"/>
    <property type="match status" value="2"/>
</dbReference>
<dbReference type="Pfam" id="PF01607">
    <property type="entry name" value="CBM_14"/>
    <property type="match status" value="2"/>
</dbReference>
<dbReference type="InterPro" id="IPR036508">
    <property type="entry name" value="Chitin-bd_dom_sf"/>
</dbReference>
<organism evidence="12 13">
    <name type="scientific">Littorina saxatilis</name>
    <dbReference type="NCBI Taxonomy" id="31220"/>
    <lineage>
        <taxon>Eukaryota</taxon>
        <taxon>Metazoa</taxon>
        <taxon>Spiralia</taxon>
        <taxon>Lophotrochozoa</taxon>
        <taxon>Mollusca</taxon>
        <taxon>Gastropoda</taxon>
        <taxon>Caenogastropoda</taxon>
        <taxon>Littorinimorpha</taxon>
        <taxon>Littorinoidea</taxon>
        <taxon>Littorinidae</taxon>
        <taxon>Littorina</taxon>
    </lineage>
</organism>
<dbReference type="PANTHER" id="PTHR11177">
    <property type="entry name" value="CHITINASE"/>
    <property type="match status" value="1"/>
</dbReference>
<evidence type="ECO:0000256" key="6">
    <source>
        <dbReference type="ARBA" id="ARBA00023295"/>
    </source>
</evidence>
<dbReference type="InterPro" id="IPR001579">
    <property type="entry name" value="Glyco_hydro_18_chit_AS"/>
</dbReference>
<dbReference type="InterPro" id="IPR001223">
    <property type="entry name" value="Glyco_hydro18_cat"/>
</dbReference>
<evidence type="ECO:0000256" key="9">
    <source>
        <dbReference type="SAM" id="SignalP"/>
    </source>
</evidence>
<accession>A0AAN9BVQ6</accession>
<dbReference type="SMART" id="SM00636">
    <property type="entry name" value="Glyco_18"/>
    <property type="match status" value="1"/>
</dbReference>
<dbReference type="Pfam" id="PF00704">
    <property type="entry name" value="Glyco_hydro_18"/>
    <property type="match status" value="1"/>
</dbReference>
<evidence type="ECO:0000313" key="12">
    <source>
        <dbReference type="EMBL" id="KAK7112258.1"/>
    </source>
</evidence>
<feature type="signal peptide" evidence="9">
    <location>
        <begin position="1"/>
        <end position="24"/>
    </location>
</feature>
<evidence type="ECO:0000259" key="11">
    <source>
        <dbReference type="PROSITE" id="PS51910"/>
    </source>
</evidence>
<dbReference type="AlphaFoldDB" id="A0AAN9BVQ6"/>
<name>A0AAN9BVQ6_9CAEN</name>
<dbReference type="Gene3D" id="3.20.20.80">
    <property type="entry name" value="Glycosidases"/>
    <property type="match status" value="1"/>
</dbReference>
<dbReference type="GO" id="GO:0004568">
    <property type="term" value="F:chitinase activity"/>
    <property type="evidence" value="ECO:0007669"/>
    <property type="project" value="UniProtKB-ARBA"/>
</dbReference>
<feature type="domain" description="Chitin-binding type-2" evidence="10">
    <location>
        <begin position="113"/>
        <end position="170"/>
    </location>
</feature>
<proteinExistence type="inferred from homology"/>
<feature type="domain" description="GH18" evidence="11">
    <location>
        <begin position="235"/>
        <end position="606"/>
    </location>
</feature>
<keyword evidence="3 9" id="KW-0732">Signal</keyword>
<dbReference type="GO" id="GO:0006032">
    <property type="term" value="P:chitin catabolic process"/>
    <property type="evidence" value="ECO:0007669"/>
    <property type="project" value="TreeGrafter"/>
</dbReference>
<dbReference type="SUPFAM" id="SSF54556">
    <property type="entry name" value="Chitinase insertion domain"/>
    <property type="match status" value="1"/>
</dbReference>
<dbReference type="PROSITE" id="PS50940">
    <property type="entry name" value="CHIT_BIND_II"/>
    <property type="match status" value="2"/>
</dbReference>
<dbReference type="Gene3D" id="3.10.50.10">
    <property type="match status" value="1"/>
</dbReference>
<keyword evidence="13" id="KW-1185">Reference proteome</keyword>
<dbReference type="InterPro" id="IPR002557">
    <property type="entry name" value="Chitin-bd_dom"/>
</dbReference>
<evidence type="ECO:0008006" key="14">
    <source>
        <dbReference type="Google" id="ProtNLM"/>
    </source>
</evidence>
<keyword evidence="6 7" id="KW-0326">Glycosidase</keyword>
<protein>
    <recommendedName>
        <fullName evidence="14">Chitinase</fullName>
    </recommendedName>
</protein>
<feature type="region of interest" description="Disordered" evidence="8">
    <location>
        <begin position="171"/>
        <end position="196"/>
    </location>
</feature>
<dbReference type="FunFam" id="3.10.50.10:FF:000001">
    <property type="entry name" value="Chitinase 3-like 1"/>
    <property type="match status" value="1"/>
</dbReference>
<evidence type="ECO:0000313" key="13">
    <source>
        <dbReference type="Proteomes" id="UP001374579"/>
    </source>
</evidence>
<dbReference type="FunFam" id="3.20.20.80:FF:000007">
    <property type="entry name" value="Acidic mammalian chitinase"/>
    <property type="match status" value="1"/>
</dbReference>
<dbReference type="GO" id="GO:0005576">
    <property type="term" value="C:extracellular region"/>
    <property type="evidence" value="ECO:0007669"/>
    <property type="project" value="InterPro"/>
</dbReference>
<evidence type="ECO:0000256" key="4">
    <source>
        <dbReference type="ARBA" id="ARBA00022801"/>
    </source>
</evidence>
<dbReference type="PROSITE" id="PS01095">
    <property type="entry name" value="GH18_1"/>
    <property type="match status" value="1"/>
</dbReference>